<dbReference type="Proteomes" id="UP000316639">
    <property type="component" value="Unassembled WGS sequence"/>
</dbReference>
<dbReference type="RefSeq" id="WP_146354425.1">
    <property type="nucleotide sequence ID" value="NZ_VOBR01000015.1"/>
</dbReference>
<dbReference type="EMBL" id="VOBR01000015">
    <property type="protein sequence ID" value="TWP49514.1"/>
    <property type="molecule type" value="Genomic_DNA"/>
</dbReference>
<name>A0A563EQ31_9PSEU</name>
<protein>
    <submittedName>
        <fullName evidence="1">Uncharacterized protein</fullName>
    </submittedName>
</protein>
<dbReference type="OrthoDB" id="4557965at2"/>
<sequence>MNLRLHLAERGADAERLDQVTGYLREELLQLDVRAVTALPAGPPPAGSRALDVATVGGLMVTLGQSATALQTIVTAVRMWLGRGRPVQRAVRVEIDGDVLEIADASGEEQERLVALFVGRHT</sequence>
<reference evidence="1 2" key="1">
    <citation type="submission" date="2019-07" db="EMBL/GenBank/DDBJ databases">
        <title>Lentzea xizangensis sp. nov., isolated from Qinghai-Tibetan Plateau Soils.</title>
        <authorList>
            <person name="Huang J."/>
        </authorList>
    </citation>
    <scope>NUCLEOTIDE SEQUENCE [LARGE SCALE GENOMIC DNA]</scope>
    <source>
        <strain evidence="1 2">FXJ1.1311</strain>
    </source>
</reference>
<comment type="caution">
    <text evidence="1">The sequence shown here is derived from an EMBL/GenBank/DDBJ whole genome shotgun (WGS) entry which is preliminary data.</text>
</comment>
<accession>A0A563EQ31</accession>
<proteinExistence type="predicted"/>
<organism evidence="1 2">
    <name type="scientific">Lentzea tibetensis</name>
    <dbReference type="NCBI Taxonomy" id="2591470"/>
    <lineage>
        <taxon>Bacteria</taxon>
        <taxon>Bacillati</taxon>
        <taxon>Actinomycetota</taxon>
        <taxon>Actinomycetes</taxon>
        <taxon>Pseudonocardiales</taxon>
        <taxon>Pseudonocardiaceae</taxon>
        <taxon>Lentzea</taxon>
    </lineage>
</organism>
<gene>
    <name evidence="1" type="ORF">FKR81_23510</name>
</gene>
<evidence type="ECO:0000313" key="2">
    <source>
        <dbReference type="Proteomes" id="UP000316639"/>
    </source>
</evidence>
<dbReference type="AlphaFoldDB" id="A0A563EQ31"/>
<evidence type="ECO:0000313" key="1">
    <source>
        <dbReference type="EMBL" id="TWP49514.1"/>
    </source>
</evidence>
<keyword evidence="2" id="KW-1185">Reference proteome</keyword>